<evidence type="ECO:0000313" key="1">
    <source>
        <dbReference type="EMBL" id="PON32913.1"/>
    </source>
</evidence>
<keyword evidence="2" id="KW-1185">Reference proteome</keyword>
<gene>
    <name evidence="1" type="ORF">PanWU01x14_357140</name>
</gene>
<reference evidence="2" key="1">
    <citation type="submission" date="2016-06" db="EMBL/GenBank/DDBJ databases">
        <title>Parallel loss of symbiosis genes in relatives of nitrogen-fixing non-legume Parasponia.</title>
        <authorList>
            <person name="Van Velzen R."/>
            <person name="Holmer R."/>
            <person name="Bu F."/>
            <person name="Rutten L."/>
            <person name="Van Zeijl A."/>
            <person name="Liu W."/>
            <person name="Santuari L."/>
            <person name="Cao Q."/>
            <person name="Sharma T."/>
            <person name="Shen D."/>
            <person name="Roswanjaya Y."/>
            <person name="Wardhani T."/>
            <person name="Kalhor M.S."/>
            <person name="Jansen J."/>
            <person name="Van den Hoogen J."/>
            <person name="Gungor B."/>
            <person name="Hartog M."/>
            <person name="Hontelez J."/>
            <person name="Verver J."/>
            <person name="Yang W.-C."/>
            <person name="Schijlen E."/>
            <person name="Repin R."/>
            <person name="Schilthuizen M."/>
            <person name="Schranz E."/>
            <person name="Heidstra R."/>
            <person name="Miyata K."/>
            <person name="Fedorova E."/>
            <person name="Kohlen W."/>
            <person name="Bisseling T."/>
            <person name="Smit S."/>
            <person name="Geurts R."/>
        </authorList>
    </citation>
    <scope>NUCLEOTIDE SEQUENCE [LARGE SCALE GENOMIC DNA]</scope>
    <source>
        <strain evidence="2">cv. WU1-14</strain>
    </source>
</reference>
<dbReference type="EMBL" id="JXTB01000771">
    <property type="protein sequence ID" value="PON32913.1"/>
    <property type="molecule type" value="Genomic_DNA"/>
</dbReference>
<protein>
    <submittedName>
        <fullName evidence="1">Uncharacterized protein</fullName>
    </submittedName>
</protein>
<name>A0A2P5A8P9_PARAD</name>
<sequence length="148" mass="17508">IHFKILTHTIKTYAQLVTLRFINSLNQTCTYTPMHTDIHHIRHKLTLTSTSNIHTKSTILNHSKHIDRHHSIIQIHKLTQSISHINTQVHSKKYIQTHSNKYNTYIHSHILTHSTYTNLYPLGLSHTQACTTFFYYFAHYDNHFLTYS</sequence>
<dbReference type="Proteomes" id="UP000237105">
    <property type="component" value="Unassembled WGS sequence"/>
</dbReference>
<organism evidence="1 2">
    <name type="scientific">Parasponia andersonii</name>
    <name type="common">Sponia andersonii</name>
    <dbReference type="NCBI Taxonomy" id="3476"/>
    <lineage>
        <taxon>Eukaryota</taxon>
        <taxon>Viridiplantae</taxon>
        <taxon>Streptophyta</taxon>
        <taxon>Embryophyta</taxon>
        <taxon>Tracheophyta</taxon>
        <taxon>Spermatophyta</taxon>
        <taxon>Magnoliopsida</taxon>
        <taxon>eudicotyledons</taxon>
        <taxon>Gunneridae</taxon>
        <taxon>Pentapetalae</taxon>
        <taxon>rosids</taxon>
        <taxon>fabids</taxon>
        <taxon>Rosales</taxon>
        <taxon>Cannabaceae</taxon>
        <taxon>Parasponia</taxon>
    </lineage>
</organism>
<feature type="non-terminal residue" evidence="1">
    <location>
        <position position="1"/>
    </location>
</feature>
<evidence type="ECO:0000313" key="2">
    <source>
        <dbReference type="Proteomes" id="UP000237105"/>
    </source>
</evidence>
<dbReference type="AlphaFoldDB" id="A0A2P5A8P9"/>
<proteinExistence type="predicted"/>
<comment type="caution">
    <text evidence="1">The sequence shown here is derived from an EMBL/GenBank/DDBJ whole genome shotgun (WGS) entry which is preliminary data.</text>
</comment>
<accession>A0A2P5A8P9</accession>